<feature type="region of interest" description="Disordered" evidence="1">
    <location>
        <begin position="63"/>
        <end position="140"/>
    </location>
</feature>
<evidence type="ECO:0000256" key="1">
    <source>
        <dbReference type="SAM" id="MobiDB-lite"/>
    </source>
</evidence>
<feature type="compositionally biased region" description="Polar residues" evidence="1">
    <location>
        <begin position="110"/>
        <end position="140"/>
    </location>
</feature>
<organism evidence="2 3">
    <name type="scientific">Eumeta variegata</name>
    <name type="common">Bagworm moth</name>
    <name type="synonym">Eumeta japonica</name>
    <dbReference type="NCBI Taxonomy" id="151549"/>
    <lineage>
        <taxon>Eukaryota</taxon>
        <taxon>Metazoa</taxon>
        <taxon>Ecdysozoa</taxon>
        <taxon>Arthropoda</taxon>
        <taxon>Hexapoda</taxon>
        <taxon>Insecta</taxon>
        <taxon>Pterygota</taxon>
        <taxon>Neoptera</taxon>
        <taxon>Endopterygota</taxon>
        <taxon>Lepidoptera</taxon>
        <taxon>Glossata</taxon>
        <taxon>Ditrysia</taxon>
        <taxon>Tineoidea</taxon>
        <taxon>Psychidae</taxon>
        <taxon>Oiketicinae</taxon>
        <taxon>Eumeta</taxon>
    </lineage>
</organism>
<keyword evidence="3" id="KW-1185">Reference proteome</keyword>
<comment type="caution">
    <text evidence="2">The sequence shown here is derived from an EMBL/GenBank/DDBJ whole genome shotgun (WGS) entry which is preliminary data.</text>
</comment>
<dbReference type="OrthoDB" id="4327074at2759"/>
<feature type="compositionally biased region" description="Polar residues" evidence="1">
    <location>
        <begin position="84"/>
        <end position="94"/>
    </location>
</feature>
<sequence>MNEWMLSNPGKTVTIYQVAQFVKEAHLSAFSPQNITQEFLKTGIYPLNSNICNEKEFLSSYVSDRPNASQSNDDNELNLDRGNIETNLRSTLPPTTKPLEARKESDDVITDQNMRPSPHVTSTSMVAIPSTSRQQLYHRK</sequence>
<reference evidence="2 3" key="1">
    <citation type="journal article" date="2019" name="Commun. Biol.">
        <title>The bagworm genome reveals a unique fibroin gene that provides high tensile strength.</title>
        <authorList>
            <person name="Kono N."/>
            <person name="Nakamura H."/>
            <person name="Ohtoshi R."/>
            <person name="Tomita M."/>
            <person name="Numata K."/>
            <person name="Arakawa K."/>
        </authorList>
    </citation>
    <scope>NUCLEOTIDE SEQUENCE [LARGE SCALE GENOMIC DNA]</scope>
</reference>
<proteinExistence type="predicted"/>
<accession>A0A4C1UB77</accession>
<evidence type="ECO:0000313" key="3">
    <source>
        <dbReference type="Proteomes" id="UP000299102"/>
    </source>
</evidence>
<evidence type="ECO:0000313" key="2">
    <source>
        <dbReference type="EMBL" id="GBP23598.1"/>
    </source>
</evidence>
<dbReference type="EMBL" id="BGZK01000152">
    <property type="protein sequence ID" value="GBP23598.1"/>
    <property type="molecule type" value="Genomic_DNA"/>
</dbReference>
<name>A0A4C1UB77_EUMVA</name>
<feature type="compositionally biased region" description="Polar residues" evidence="1">
    <location>
        <begin position="63"/>
        <end position="72"/>
    </location>
</feature>
<protein>
    <submittedName>
        <fullName evidence="2">Uncharacterized protein</fullName>
    </submittedName>
</protein>
<gene>
    <name evidence="2" type="ORF">EVAR_80215_1</name>
</gene>
<dbReference type="Proteomes" id="UP000299102">
    <property type="component" value="Unassembled WGS sequence"/>
</dbReference>
<dbReference type="AlphaFoldDB" id="A0A4C1UB77"/>